<accession>A0ABS0LD38</accession>
<keyword evidence="2" id="KW-1185">Reference proteome</keyword>
<reference evidence="1 2" key="1">
    <citation type="journal article" date="2020" name="J. Clin. Microbiol.">
        <title>Assessing the Genetic Diversity of Austrian Corynebacterium diphtheriae Clinical Isolates, 2011-2019.</title>
        <authorList>
            <person name="Schaeffer J."/>
            <person name="Huhulescu S."/>
            <person name="Stoeger A."/>
            <person name="Allerberger F."/>
            <person name="Ruppitsch W."/>
        </authorList>
    </citation>
    <scope>NUCLEOTIDE SEQUENCE [LARGE SCALE GENOMIC DNA]</scope>
    <source>
        <strain evidence="1 2">04-17</strain>
    </source>
</reference>
<proteinExistence type="predicted"/>
<sequence length="81" mass="8954">MIVTIIKAEPINECPKCGQPKVIRDHVIRSLVNLPTISYPTAFMYASHTTGAPTSTTYKKIFRTGLTYAPDNSTTTDKVTH</sequence>
<dbReference type="GeneID" id="97333246"/>
<protein>
    <submittedName>
        <fullName evidence="1">Uncharacterized protein</fullName>
    </submittedName>
</protein>
<name>A0ABS0LD38_9CORY</name>
<dbReference type="Proteomes" id="UP000615580">
    <property type="component" value="Unassembled WGS sequence"/>
</dbReference>
<dbReference type="EMBL" id="JADQUG010000032">
    <property type="protein sequence ID" value="MBG9354575.1"/>
    <property type="molecule type" value="Genomic_DNA"/>
</dbReference>
<dbReference type="RefSeq" id="WP_197690210.1">
    <property type="nucleotide sequence ID" value="NZ_CP157823.1"/>
</dbReference>
<gene>
    <name evidence="1" type="ORF">I4J41_08205</name>
</gene>
<comment type="caution">
    <text evidence="1">The sequence shown here is derived from an EMBL/GenBank/DDBJ whole genome shotgun (WGS) entry which is preliminary data.</text>
</comment>
<organism evidence="1 2">
    <name type="scientific">Corynebacterium belfantii</name>
    <dbReference type="NCBI Taxonomy" id="2014537"/>
    <lineage>
        <taxon>Bacteria</taxon>
        <taxon>Bacillati</taxon>
        <taxon>Actinomycetota</taxon>
        <taxon>Actinomycetes</taxon>
        <taxon>Mycobacteriales</taxon>
        <taxon>Corynebacteriaceae</taxon>
        <taxon>Corynebacterium</taxon>
    </lineage>
</organism>
<evidence type="ECO:0000313" key="1">
    <source>
        <dbReference type="EMBL" id="MBG9354575.1"/>
    </source>
</evidence>
<evidence type="ECO:0000313" key="2">
    <source>
        <dbReference type="Proteomes" id="UP000615580"/>
    </source>
</evidence>